<keyword evidence="2" id="KW-1185">Reference proteome</keyword>
<protein>
    <submittedName>
        <fullName evidence="1">DNA polymerase III subunit delta</fullName>
    </submittedName>
</protein>
<reference evidence="1" key="2">
    <citation type="submission" date="2020-09" db="EMBL/GenBank/DDBJ databases">
        <authorList>
            <person name="Sun Q."/>
            <person name="Ohkuma M."/>
        </authorList>
    </citation>
    <scope>NUCLEOTIDE SEQUENCE</scope>
    <source>
        <strain evidence="1">JCM 18487</strain>
    </source>
</reference>
<dbReference type="PANTHER" id="PTHR11669">
    <property type="entry name" value="REPLICATION FACTOR C / DNA POLYMERASE III GAMMA-TAU SUBUNIT"/>
    <property type="match status" value="1"/>
</dbReference>
<organism evidence="1 2">
    <name type="scientific">Alicyclobacillus cellulosilyticus</name>
    <dbReference type="NCBI Taxonomy" id="1003997"/>
    <lineage>
        <taxon>Bacteria</taxon>
        <taxon>Bacillati</taxon>
        <taxon>Bacillota</taxon>
        <taxon>Bacilli</taxon>
        <taxon>Bacillales</taxon>
        <taxon>Alicyclobacillaceae</taxon>
        <taxon>Alicyclobacillus</taxon>
    </lineage>
</organism>
<dbReference type="InterPro" id="IPR050238">
    <property type="entry name" value="DNA_Rep/Repair_Clamp_Loader"/>
</dbReference>
<name>A0A917KIW3_9BACL</name>
<evidence type="ECO:0000313" key="1">
    <source>
        <dbReference type="EMBL" id="GGJ13131.1"/>
    </source>
</evidence>
<dbReference type="AlphaFoldDB" id="A0A917KIW3"/>
<dbReference type="PANTHER" id="PTHR11669:SF8">
    <property type="entry name" value="DNA POLYMERASE III SUBUNIT DELTA"/>
    <property type="match status" value="1"/>
</dbReference>
<dbReference type="Proteomes" id="UP000637695">
    <property type="component" value="Unassembled WGS sequence"/>
</dbReference>
<dbReference type="GO" id="GO:0006261">
    <property type="term" value="P:DNA-templated DNA replication"/>
    <property type="evidence" value="ECO:0007669"/>
    <property type="project" value="TreeGrafter"/>
</dbReference>
<comment type="caution">
    <text evidence="1">The sequence shown here is derived from an EMBL/GenBank/DDBJ whole genome shotgun (WGS) entry which is preliminary data.</text>
</comment>
<dbReference type="Pfam" id="PF13177">
    <property type="entry name" value="DNA_pol3_delta2"/>
    <property type="match status" value="1"/>
</dbReference>
<evidence type="ECO:0000313" key="2">
    <source>
        <dbReference type="Proteomes" id="UP000637695"/>
    </source>
</evidence>
<dbReference type="Gene3D" id="3.40.50.300">
    <property type="entry name" value="P-loop containing nucleotide triphosphate hydrolases"/>
    <property type="match status" value="1"/>
</dbReference>
<gene>
    <name evidence="1" type="primary">holB</name>
    <name evidence="1" type="ORF">GCM10010885_23020</name>
</gene>
<dbReference type="EMBL" id="BMOY01000050">
    <property type="protein sequence ID" value="GGJ13131.1"/>
    <property type="molecule type" value="Genomic_DNA"/>
</dbReference>
<accession>A0A917KIW3</accession>
<sequence>MRRGQLPHALLFVGQPEVTRDLTEFLAKMILCQGDPVPCGTCDACKKMERGAHPDYHVIDADAEASLKTAEVESLQARLALRAHSGSRTVYAVRGIDRATPVAANRLLKTLEEPPGEAVALLTARQLPRVLPTIVSRCQVYRLGAAGDARPWEDQVALASAAAEGRDSGFAALLPAVIQWTEMLLQRALPSLALAEAWLQATAGADPADALHLLALWLRDILHWRVGDARYIRFAEHGEDLARQAAYAEPEELAAYIALVTDARARLQSHVAAALNAEQLCVRLFQVRKGGPSGTADTPGQPR</sequence>
<dbReference type="SUPFAM" id="SSF52540">
    <property type="entry name" value="P-loop containing nucleoside triphosphate hydrolases"/>
    <property type="match status" value="1"/>
</dbReference>
<reference evidence="1" key="1">
    <citation type="journal article" date="2014" name="Int. J. Syst. Evol. Microbiol.">
        <title>Complete genome sequence of Corynebacterium casei LMG S-19264T (=DSM 44701T), isolated from a smear-ripened cheese.</title>
        <authorList>
            <consortium name="US DOE Joint Genome Institute (JGI-PGF)"/>
            <person name="Walter F."/>
            <person name="Albersmeier A."/>
            <person name="Kalinowski J."/>
            <person name="Ruckert C."/>
        </authorList>
    </citation>
    <scope>NUCLEOTIDE SEQUENCE</scope>
    <source>
        <strain evidence="1">JCM 18487</strain>
    </source>
</reference>
<proteinExistence type="predicted"/>
<dbReference type="InterPro" id="IPR027417">
    <property type="entry name" value="P-loop_NTPase"/>
</dbReference>